<evidence type="ECO:0000313" key="2">
    <source>
        <dbReference type="Proteomes" id="UP001498935"/>
    </source>
</evidence>
<dbReference type="Proteomes" id="UP001498935">
    <property type="component" value="Unassembled WGS sequence"/>
</dbReference>
<organism evidence="1 2">
    <name type="scientific">Brevibacterium ammoniilyticum</name>
    <dbReference type="NCBI Taxonomy" id="1046555"/>
    <lineage>
        <taxon>Bacteria</taxon>
        <taxon>Bacillati</taxon>
        <taxon>Actinomycetota</taxon>
        <taxon>Actinomycetes</taxon>
        <taxon>Micrococcales</taxon>
        <taxon>Brevibacteriaceae</taxon>
        <taxon>Brevibacterium</taxon>
    </lineage>
</organism>
<sequence length="139" mass="15656">MAQNSAIRVKRIYEDPSPDDGARILVDRLWPRGVSKERADLTEWLKDVAPSTDLRKWYSHDPAKFDEFSRRYRAELGDDEHAKAYAQLRDYASTGTLTLLTASKDVEISEAAVLERVLVGDPSFVASPPLPSPDQSQRP</sequence>
<comment type="caution">
    <text evidence="1">The sequence shown here is derived from an EMBL/GenBank/DDBJ whole genome shotgun (WGS) entry which is preliminary data.</text>
</comment>
<dbReference type="EMBL" id="BAABNP010000012">
    <property type="protein sequence ID" value="GAA5341754.1"/>
    <property type="molecule type" value="Genomic_DNA"/>
</dbReference>
<dbReference type="RefSeq" id="WP_342038716.1">
    <property type="nucleotide sequence ID" value="NZ_BAABBK010000013.1"/>
</dbReference>
<dbReference type="InterPro" id="IPR052552">
    <property type="entry name" value="YeaO-like"/>
</dbReference>
<keyword evidence="2" id="KW-1185">Reference proteome</keyword>
<gene>
    <name evidence="1" type="ORF">KACC15558_27950</name>
</gene>
<dbReference type="Pfam" id="PF22752">
    <property type="entry name" value="DUF488-N3i"/>
    <property type="match status" value="1"/>
</dbReference>
<reference evidence="1 2" key="1">
    <citation type="submission" date="2024-02" db="EMBL/GenBank/DDBJ databases">
        <title>Characterization of antibiotic resistant novel bacterial strains and their environmental applications.</title>
        <authorList>
            <person name="Manzoor S."/>
            <person name="Abbas S."/>
            <person name="Arshad M."/>
            <person name="Li W.J."/>
            <person name="Ahmed I."/>
        </authorList>
    </citation>
    <scope>NUCLEOTIDE SEQUENCE [LARGE SCALE GENOMIC DNA]</scope>
    <source>
        <strain evidence="1 2">KACC 15558</strain>
    </source>
</reference>
<evidence type="ECO:0000313" key="1">
    <source>
        <dbReference type="EMBL" id="GAA5341754.1"/>
    </source>
</evidence>
<proteinExistence type="predicted"/>
<accession>A0ABP9U688</accession>
<name>A0ABP9U688_9MICO</name>
<dbReference type="PANTHER" id="PTHR36849">
    <property type="entry name" value="CYTOPLASMIC PROTEIN-RELATED"/>
    <property type="match status" value="1"/>
</dbReference>
<dbReference type="PANTHER" id="PTHR36849:SF1">
    <property type="entry name" value="CYTOPLASMIC PROTEIN"/>
    <property type="match status" value="1"/>
</dbReference>
<protein>
    <submittedName>
        <fullName evidence="1">DUF488 family protein</fullName>
    </submittedName>
</protein>